<feature type="transmembrane region" description="Helical" evidence="2">
    <location>
        <begin position="50"/>
        <end position="74"/>
    </location>
</feature>
<dbReference type="SUPFAM" id="SSF52309">
    <property type="entry name" value="N-(deoxy)ribosyltransferase-like"/>
    <property type="match status" value="1"/>
</dbReference>
<evidence type="ECO:0000313" key="4">
    <source>
        <dbReference type="Proteomes" id="UP001500279"/>
    </source>
</evidence>
<dbReference type="InterPro" id="IPR049802">
    <property type="entry name" value="RhsC-like_FIX"/>
</dbReference>
<feature type="compositionally biased region" description="Low complexity" evidence="1">
    <location>
        <begin position="305"/>
        <end position="331"/>
    </location>
</feature>
<keyword evidence="2" id="KW-0812">Transmembrane</keyword>
<keyword evidence="2" id="KW-0472">Membrane</keyword>
<organism evidence="3 4">
    <name type="scientific">Ideonella azotifigens</name>
    <dbReference type="NCBI Taxonomy" id="513160"/>
    <lineage>
        <taxon>Bacteria</taxon>
        <taxon>Pseudomonadati</taxon>
        <taxon>Pseudomonadota</taxon>
        <taxon>Betaproteobacteria</taxon>
        <taxon>Burkholderiales</taxon>
        <taxon>Sphaerotilaceae</taxon>
        <taxon>Ideonella</taxon>
    </lineage>
</organism>
<evidence type="ECO:0008006" key="5">
    <source>
        <dbReference type="Google" id="ProtNLM"/>
    </source>
</evidence>
<protein>
    <recommendedName>
        <fullName evidence="5">Tox-REase-5 domain-containing protein</fullName>
    </recommendedName>
</protein>
<dbReference type="CDD" id="cd20746">
    <property type="entry name" value="FIX_Ntox15_NUC_DUF4112_RhsA-like"/>
    <property type="match status" value="1"/>
</dbReference>
<dbReference type="EMBL" id="BAAAEW010000046">
    <property type="protein sequence ID" value="GAA0767454.1"/>
    <property type="molecule type" value="Genomic_DNA"/>
</dbReference>
<feature type="transmembrane region" description="Helical" evidence="2">
    <location>
        <begin position="86"/>
        <end position="108"/>
    </location>
</feature>
<keyword evidence="4" id="KW-1185">Reference proteome</keyword>
<sequence length="566" mass="60782">MSGSNQQQASSGLIDDAWSSVVGGFDWLKSVLLGEFSDHRSLSAMVADMLVSFVPGVVIVTSARDAVAVVLRLAQHPEKREEVMEWVMLSACLITLALPLVMAASGAVAAGVGAVVTGIAGSELGAALRAVMLLLIKEAAKLEELIQFLRKFMSGDIFKFLRAVKFAQYEEALVKALAKIMGKLLAIVQNMRAVLMKLPAFEYVTQAIAKLSAWEQKFYGVQQSAIQQLPKALTELQVRLDRALAQTLPKEAHTAASGVKAEKPTLVKPEPQRVADVPGRPLRNETPQSKPAAAPALRPKPKPKPAAADAQPPVTKAPDPAAPKAADADAAALKDRPDRPNGANDKPNDKKQATLDAVAIADRERVTQLSKEAKEAEESGDAALAAAKKEEARAVLRPYLPKNPGDSWDEVIKRLDVSSPKDGAVFWSGDAKAAQAYAESIHGVTLETTSGGRIIDGWDEVNKGYPWNADSGKAGPYASDLWKGVSAKYAEGATGDVNLVQTPWKLWDPGTIWQNQEKPMLLHLQEMGQIDDIGIHVLNSQSQAIPLSPGYIDDLLKFDPRPPPIP</sequence>
<feature type="region of interest" description="Disordered" evidence="1">
    <location>
        <begin position="249"/>
        <end position="357"/>
    </location>
</feature>
<evidence type="ECO:0000313" key="3">
    <source>
        <dbReference type="EMBL" id="GAA0767454.1"/>
    </source>
</evidence>
<gene>
    <name evidence="3" type="ORF">GCM10009107_56410</name>
</gene>
<accession>A0ABP3VRF7</accession>
<name>A0ABP3VRF7_9BURK</name>
<proteinExistence type="predicted"/>
<evidence type="ECO:0000256" key="1">
    <source>
        <dbReference type="SAM" id="MobiDB-lite"/>
    </source>
</evidence>
<reference evidence="4" key="1">
    <citation type="journal article" date="2019" name="Int. J. Syst. Evol. Microbiol.">
        <title>The Global Catalogue of Microorganisms (GCM) 10K type strain sequencing project: providing services to taxonomists for standard genome sequencing and annotation.</title>
        <authorList>
            <consortium name="The Broad Institute Genomics Platform"/>
            <consortium name="The Broad Institute Genome Sequencing Center for Infectious Disease"/>
            <person name="Wu L."/>
            <person name="Ma J."/>
        </authorList>
    </citation>
    <scope>NUCLEOTIDE SEQUENCE [LARGE SCALE GENOMIC DNA]</scope>
    <source>
        <strain evidence="4">JCM 15503</strain>
    </source>
</reference>
<evidence type="ECO:0000256" key="2">
    <source>
        <dbReference type="SAM" id="Phobius"/>
    </source>
</evidence>
<keyword evidence="2" id="KW-1133">Transmembrane helix</keyword>
<dbReference type="Proteomes" id="UP001500279">
    <property type="component" value="Unassembled WGS sequence"/>
</dbReference>
<feature type="compositionally biased region" description="Basic and acidic residues" evidence="1">
    <location>
        <begin position="260"/>
        <end position="273"/>
    </location>
</feature>
<dbReference type="RefSeq" id="WP_141290392.1">
    <property type="nucleotide sequence ID" value="NZ_BAAAEW010000046.1"/>
</dbReference>
<comment type="caution">
    <text evidence="3">The sequence shown here is derived from an EMBL/GenBank/DDBJ whole genome shotgun (WGS) entry which is preliminary data.</text>
</comment>